<evidence type="ECO:0000259" key="4">
    <source>
        <dbReference type="PROSITE" id="PS50977"/>
    </source>
</evidence>
<organism evidence="5 6">
    <name type="scientific">Rhodococcus rhodnii LMG 5362</name>
    <dbReference type="NCBI Taxonomy" id="1273125"/>
    <lineage>
        <taxon>Bacteria</taxon>
        <taxon>Bacillati</taxon>
        <taxon>Actinomycetota</taxon>
        <taxon>Actinomycetes</taxon>
        <taxon>Mycobacteriales</taxon>
        <taxon>Nocardiaceae</taxon>
        <taxon>Rhodococcus</taxon>
    </lineage>
</organism>
<accession>R7WQB9</accession>
<dbReference type="InterPro" id="IPR009057">
    <property type="entry name" value="Homeodomain-like_sf"/>
</dbReference>
<dbReference type="PRINTS" id="PR00455">
    <property type="entry name" value="HTHTETR"/>
</dbReference>
<dbReference type="InterPro" id="IPR001647">
    <property type="entry name" value="HTH_TetR"/>
</dbReference>
<dbReference type="PATRIC" id="fig|1273125.3.peg.1155"/>
<evidence type="ECO:0000313" key="6">
    <source>
        <dbReference type="Proteomes" id="UP000013525"/>
    </source>
</evidence>
<dbReference type="InterPro" id="IPR036271">
    <property type="entry name" value="Tet_transcr_reg_TetR-rel_C_sf"/>
</dbReference>
<name>R7WQB9_9NOCA</name>
<dbReference type="InterPro" id="IPR041490">
    <property type="entry name" value="KstR2_TetR_C"/>
</dbReference>
<dbReference type="Gene3D" id="1.10.10.60">
    <property type="entry name" value="Homeodomain-like"/>
    <property type="match status" value="1"/>
</dbReference>
<dbReference type="Pfam" id="PF00440">
    <property type="entry name" value="TetR_N"/>
    <property type="match status" value="1"/>
</dbReference>
<evidence type="ECO:0000256" key="2">
    <source>
        <dbReference type="PROSITE-ProRule" id="PRU00335"/>
    </source>
</evidence>
<dbReference type="Gene3D" id="1.10.357.10">
    <property type="entry name" value="Tetracycline Repressor, domain 2"/>
    <property type="match status" value="1"/>
</dbReference>
<dbReference type="SUPFAM" id="SSF46689">
    <property type="entry name" value="Homeodomain-like"/>
    <property type="match status" value="1"/>
</dbReference>
<feature type="region of interest" description="Disordered" evidence="3">
    <location>
        <begin position="1"/>
        <end position="24"/>
    </location>
</feature>
<comment type="caution">
    <text evidence="5">The sequence shown here is derived from an EMBL/GenBank/DDBJ whole genome shotgun (WGS) entry which is preliminary data.</text>
</comment>
<reference evidence="5 6" key="1">
    <citation type="journal article" date="2013" name="Genome Announc.">
        <title>Draft Genome Sequence of Rhodococcus rhodnii Strain LMG5362, a Symbiont of Rhodnius prolixus (Hemiptera, Reduviidae, Triatominae), the Principle Vector of Trypanosoma cruzi.</title>
        <authorList>
            <person name="Pachebat J.A."/>
            <person name="van Keulen G."/>
            <person name="Whitten M.M."/>
            <person name="Girdwood S."/>
            <person name="Del Sol R."/>
            <person name="Dyson P.J."/>
            <person name="Facey P.D."/>
        </authorList>
    </citation>
    <scope>NUCLEOTIDE SEQUENCE [LARGE SCALE GENOMIC DNA]</scope>
    <source>
        <strain evidence="5 6">LMG 5362</strain>
    </source>
</reference>
<evidence type="ECO:0000256" key="1">
    <source>
        <dbReference type="ARBA" id="ARBA00023125"/>
    </source>
</evidence>
<dbReference type="EMBL" id="APMY01000039">
    <property type="protein sequence ID" value="EOM77516.1"/>
    <property type="molecule type" value="Genomic_DNA"/>
</dbReference>
<dbReference type="PANTHER" id="PTHR30055:SF237">
    <property type="entry name" value="TRANSCRIPTIONAL REPRESSOR MCE3R"/>
    <property type="match status" value="1"/>
</dbReference>
<keyword evidence="1 2" id="KW-0238">DNA-binding</keyword>
<sequence>MTVTTKTEPRTSPPTTRRGRMKADRRRQLLDAAARLIAERGFHGVRLEDLGAAVGISGPAVYRHFPNKDAVLVELLVGISTRLFDGGTEVTESGSDAAATLEELVDFHVDFATSEPELIRIQDRDLDNLPDDARREVRRTQRRYVELWVAALCAHDPALAEADARVVAHGLFGLLNSTPYSARRGSLADSKPVLRAAALRLIGIAA</sequence>
<dbReference type="eggNOG" id="COG1309">
    <property type="taxonomic scope" value="Bacteria"/>
</dbReference>
<dbReference type="SUPFAM" id="SSF48498">
    <property type="entry name" value="Tetracyclin repressor-like, C-terminal domain"/>
    <property type="match status" value="1"/>
</dbReference>
<dbReference type="Pfam" id="PF17932">
    <property type="entry name" value="TetR_C_24"/>
    <property type="match status" value="1"/>
</dbReference>
<dbReference type="GO" id="GO:0000976">
    <property type="term" value="F:transcription cis-regulatory region binding"/>
    <property type="evidence" value="ECO:0007669"/>
    <property type="project" value="TreeGrafter"/>
</dbReference>
<dbReference type="InterPro" id="IPR050109">
    <property type="entry name" value="HTH-type_TetR-like_transc_reg"/>
</dbReference>
<protein>
    <submittedName>
        <fullName evidence="5">TetR family transcriptional regulator</fullName>
    </submittedName>
</protein>
<keyword evidence="6" id="KW-1185">Reference proteome</keyword>
<evidence type="ECO:0000256" key="3">
    <source>
        <dbReference type="SAM" id="MobiDB-lite"/>
    </source>
</evidence>
<dbReference type="GO" id="GO:0003700">
    <property type="term" value="F:DNA-binding transcription factor activity"/>
    <property type="evidence" value="ECO:0007669"/>
    <property type="project" value="TreeGrafter"/>
</dbReference>
<feature type="domain" description="HTH tetR-type" evidence="4">
    <location>
        <begin position="23"/>
        <end position="83"/>
    </location>
</feature>
<dbReference type="PANTHER" id="PTHR30055">
    <property type="entry name" value="HTH-TYPE TRANSCRIPTIONAL REGULATOR RUTR"/>
    <property type="match status" value="1"/>
</dbReference>
<dbReference type="AlphaFoldDB" id="R7WQB9"/>
<gene>
    <name evidence="5" type="ORF">Rrhod_1193</name>
</gene>
<evidence type="ECO:0000313" key="5">
    <source>
        <dbReference type="EMBL" id="EOM77516.1"/>
    </source>
</evidence>
<dbReference type="Proteomes" id="UP000013525">
    <property type="component" value="Unassembled WGS sequence"/>
</dbReference>
<dbReference type="PROSITE" id="PS50977">
    <property type="entry name" value="HTH_TETR_2"/>
    <property type="match status" value="1"/>
</dbReference>
<feature type="DNA-binding region" description="H-T-H motif" evidence="2">
    <location>
        <begin position="46"/>
        <end position="65"/>
    </location>
</feature>
<proteinExistence type="predicted"/>